<reference evidence="2 3" key="1">
    <citation type="submission" date="2019-04" db="EMBL/GenBank/DDBJ databases">
        <authorList>
            <person name="Hwang J.C."/>
        </authorList>
    </citation>
    <scope>NUCLEOTIDE SEQUENCE [LARGE SCALE GENOMIC DNA]</scope>
    <source>
        <strain evidence="2 3">IMCC35002</strain>
    </source>
</reference>
<feature type="signal peptide" evidence="1">
    <location>
        <begin position="1"/>
        <end position="18"/>
    </location>
</feature>
<accession>A0A4V5NW96</accession>
<comment type="caution">
    <text evidence="2">The sequence shown here is derived from an EMBL/GenBank/DDBJ whole genome shotgun (WGS) entry which is preliminary data.</text>
</comment>
<sequence length="175" mass="19138">MNKTATLCFALFSPLALAAQNCSDISDQRQRLACFDKAATAMANCQKFEDKLDRLLCFDELAGKQPQAVAVVAPVSKPAPTPAAQTASAEDRFGMPKVEAEDEAQSLSATVSKVKFDAYDRFIITLDNGQVWKQAESRRYKIKPDYKVTIEKAALGSFLLIAEGRGGSTRVKRVQ</sequence>
<dbReference type="OrthoDB" id="4750212at2"/>
<evidence type="ECO:0008006" key="4">
    <source>
        <dbReference type="Google" id="ProtNLM"/>
    </source>
</evidence>
<protein>
    <recommendedName>
        <fullName evidence="4">Type IV pilus biogenesis</fullName>
    </recommendedName>
</protein>
<feature type="chain" id="PRO_5020856554" description="Type IV pilus biogenesis" evidence="1">
    <location>
        <begin position="19"/>
        <end position="175"/>
    </location>
</feature>
<keyword evidence="1" id="KW-0732">Signal</keyword>
<dbReference type="Proteomes" id="UP000305675">
    <property type="component" value="Unassembled WGS sequence"/>
</dbReference>
<dbReference type="PIRSF" id="PIRSF032038">
    <property type="entry name" value="UCP023238"/>
    <property type="match status" value="1"/>
</dbReference>
<evidence type="ECO:0000313" key="3">
    <source>
        <dbReference type="Proteomes" id="UP000305675"/>
    </source>
</evidence>
<evidence type="ECO:0000313" key="2">
    <source>
        <dbReference type="EMBL" id="TKB56096.1"/>
    </source>
</evidence>
<dbReference type="InterPro" id="IPR016987">
    <property type="entry name" value="UCP023238"/>
</dbReference>
<proteinExistence type="predicted"/>
<dbReference type="EMBL" id="SWCJ01000004">
    <property type="protein sequence ID" value="TKB56096.1"/>
    <property type="molecule type" value="Genomic_DNA"/>
</dbReference>
<gene>
    <name evidence="2" type="ORF">FCL42_07725</name>
</gene>
<dbReference type="AlphaFoldDB" id="A0A4V5NW96"/>
<organism evidence="2 3">
    <name type="scientific">Ferrimonas aestuarii</name>
    <dbReference type="NCBI Taxonomy" id="2569539"/>
    <lineage>
        <taxon>Bacteria</taxon>
        <taxon>Pseudomonadati</taxon>
        <taxon>Pseudomonadota</taxon>
        <taxon>Gammaproteobacteria</taxon>
        <taxon>Alteromonadales</taxon>
        <taxon>Ferrimonadaceae</taxon>
        <taxon>Ferrimonas</taxon>
    </lineage>
</organism>
<keyword evidence="3" id="KW-1185">Reference proteome</keyword>
<name>A0A4V5NW96_9GAMM</name>
<evidence type="ECO:0000256" key="1">
    <source>
        <dbReference type="SAM" id="SignalP"/>
    </source>
</evidence>
<dbReference type="RefSeq" id="WP_136862825.1">
    <property type="nucleotide sequence ID" value="NZ_SWCJ01000004.1"/>
</dbReference>